<dbReference type="Pfam" id="PF07690">
    <property type="entry name" value="MFS_1"/>
    <property type="match status" value="1"/>
</dbReference>
<name>A0ABW6S496_9NOCA</name>
<dbReference type="InterPro" id="IPR011701">
    <property type="entry name" value="MFS"/>
</dbReference>
<evidence type="ECO:0000256" key="7">
    <source>
        <dbReference type="SAM" id="Phobius"/>
    </source>
</evidence>
<dbReference type="RefSeq" id="WP_387404500.1">
    <property type="nucleotide sequence ID" value="NZ_JBIAQY010000006.1"/>
</dbReference>
<keyword evidence="4 7" id="KW-1133">Transmembrane helix</keyword>
<evidence type="ECO:0000256" key="6">
    <source>
        <dbReference type="SAM" id="MobiDB-lite"/>
    </source>
</evidence>
<comment type="caution">
    <text evidence="9">The sequence shown here is derived from an EMBL/GenBank/DDBJ whole genome shotgun (WGS) entry which is preliminary data.</text>
</comment>
<keyword evidence="2" id="KW-0813">Transport</keyword>
<evidence type="ECO:0000256" key="2">
    <source>
        <dbReference type="ARBA" id="ARBA00022448"/>
    </source>
</evidence>
<dbReference type="EMBL" id="JBIAQY010000006">
    <property type="protein sequence ID" value="MFF3569974.1"/>
    <property type="molecule type" value="Genomic_DNA"/>
</dbReference>
<accession>A0ABW6S496</accession>
<reference evidence="9 10" key="1">
    <citation type="submission" date="2024-10" db="EMBL/GenBank/DDBJ databases">
        <title>The Natural Products Discovery Center: Release of the First 8490 Sequenced Strains for Exploring Actinobacteria Biosynthetic Diversity.</title>
        <authorList>
            <person name="Kalkreuter E."/>
            <person name="Kautsar S.A."/>
            <person name="Yang D."/>
            <person name="Bader C.D."/>
            <person name="Teijaro C.N."/>
            <person name="Fluegel L."/>
            <person name="Davis C.M."/>
            <person name="Simpson J.R."/>
            <person name="Lauterbach L."/>
            <person name="Steele A.D."/>
            <person name="Gui C."/>
            <person name="Meng S."/>
            <person name="Li G."/>
            <person name="Viehrig K."/>
            <person name="Ye F."/>
            <person name="Su P."/>
            <person name="Kiefer A.F."/>
            <person name="Nichols A."/>
            <person name="Cepeda A.J."/>
            <person name="Yan W."/>
            <person name="Fan B."/>
            <person name="Jiang Y."/>
            <person name="Adhikari A."/>
            <person name="Zheng C.-J."/>
            <person name="Schuster L."/>
            <person name="Cowan T.M."/>
            <person name="Smanski M.J."/>
            <person name="Chevrette M.G."/>
            <person name="De Carvalho L.P.S."/>
            <person name="Shen B."/>
        </authorList>
    </citation>
    <scope>NUCLEOTIDE SEQUENCE [LARGE SCALE GENOMIC DNA]</scope>
    <source>
        <strain evidence="9 10">NPDC002593</strain>
    </source>
</reference>
<evidence type="ECO:0000256" key="5">
    <source>
        <dbReference type="ARBA" id="ARBA00023136"/>
    </source>
</evidence>
<dbReference type="Gene3D" id="1.20.1250.20">
    <property type="entry name" value="MFS general substrate transporter like domains"/>
    <property type="match status" value="1"/>
</dbReference>
<keyword evidence="5 7" id="KW-0472">Membrane</keyword>
<gene>
    <name evidence="9" type="ORF">ACFYXQ_19545</name>
</gene>
<comment type="subcellular location">
    <subcellularLocation>
        <location evidence="1">Cell membrane</location>
        <topology evidence="1">Multi-pass membrane protein</topology>
    </subcellularLocation>
</comment>
<proteinExistence type="predicted"/>
<sequence>MYVMPPQRTEARPNGGRAGWTLIGPGLAVIIGLAMLTAIYRTDGRSLIQAEFGISRQALLLTCVVAYVVAAILAVGLGLPLGARFPTAVTLSAIGVMLVGTVLTALAADGTLLLVGRVLGGLGTGAAAGVIVALVLRLNDRRGIAAATVAALGVLAAVVAPVIGQLMMDAINFHLAYLGAVPFLLIAVIVTAVSGTASTKRPAHPNPYGTPYPPQGPAQYPNPAPYGTPYPPQGPAQQPNPAPYGTPYPPQEPPR</sequence>
<evidence type="ECO:0000256" key="3">
    <source>
        <dbReference type="ARBA" id="ARBA00022692"/>
    </source>
</evidence>
<organism evidence="9 10">
    <name type="scientific">Nocardia jiangxiensis</name>
    <dbReference type="NCBI Taxonomy" id="282685"/>
    <lineage>
        <taxon>Bacteria</taxon>
        <taxon>Bacillati</taxon>
        <taxon>Actinomycetota</taxon>
        <taxon>Actinomycetes</taxon>
        <taxon>Mycobacteriales</taxon>
        <taxon>Nocardiaceae</taxon>
        <taxon>Nocardia</taxon>
    </lineage>
</organism>
<feature type="compositionally biased region" description="Pro residues" evidence="6">
    <location>
        <begin position="204"/>
        <end position="255"/>
    </location>
</feature>
<dbReference type="PROSITE" id="PS50850">
    <property type="entry name" value="MFS"/>
    <property type="match status" value="1"/>
</dbReference>
<feature type="transmembrane region" description="Helical" evidence="7">
    <location>
        <begin position="20"/>
        <end position="39"/>
    </location>
</feature>
<evidence type="ECO:0000313" key="9">
    <source>
        <dbReference type="EMBL" id="MFF3569974.1"/>
    </source>
</evidence>
<evidence type="ECO:0000259" key="8">
    <source>
        <dbReference type="PROSITE" id="PS50850"/>
    </source>
</evidence>
<feature type="transmembrane region" description="Helical" evidence="7">
    <location>
        <begin position="59"/>
        <end position="81"/>
    </location>
</feature>
<protein>
    <submittedName>
        <fullName evidence="9">MFS transporter</fullName>
    </submittedName>
</protein>
<dbReference type="PANTHER" id="PTHR23501">
    <property type="entry name" value="MAJOR FACILITATOR SUPERFAMILY"/>
    <property type="match status" value="1"/>
</dbReference>
<keyword evidence="3 7" id="KW-0812">Transmembrane</keyword>
<feature type="transmembrane region" description="Helical" evidence="7">
    <location>
        <begin position="88"/>
        <end position="108"/>
    </location>
</feature>
<dbReference type="PANTHER" id="PTHR23501:SF197">
    <property type="entry name" value="COMD"/>
    <property type="match status" value="1"/>
</dbReference>
<dbReference type="SUPFAM" id="SSF103473">
    <property type="entry name" value="MFS general substrate transporter"/>
    <property type="match status" value="1"/>
</dbReference>
<feature type="transmembrane region" description="Helical" evidence="7">
    <location>
        <begin position="114"/>
        <end position="136"/>
    </location>
</feature>
<feature type="domain" description="Major facilitator superfamily (MFS) profile" evidence="8">
    <location>
        <begin position="1"/>
        <end position="255"/>
    </location>
</feature>
<dbReference type="InterPro" id="IPR020846">
    <property type="entry name" value="MFS_dom"/>
</dbReference>
<evidence type="ECO:0000256" key="4">
    <source>
        <dbReference type="ARBA" id="ARBA00022989"/>
    </source>
</evidence>
<feature type="transmembrane region" description="Helical" evidence="7">
    <location>
        <begin position="175"/>
        <end position="193"/>
    </location>
</feature>
<evidence type="ECO:0000256" key="1">
    <source>
        <dbReference type="ARBA" id="ARBA00004651"/>
    </source>
</evidence>
<dbReference type="Proteomes" id="UP001601992">
    <property type="component" value="Unassembled WGS sequence"/>
</dbReference>
<dbReference type="InterPro" id="IPR036259">
    <property type="entry name" value="MFS_trans_sf"/>
</dbReference>
<feature type="region of interest" description="Disordered" evidence="6">
    <location>
        <begin position="198"/>
        <end position="255"/>
    </location>
</feature>
<evidence type="ECO:0000313" key="10">
    <source>
        <dbReference type="Proteomes" id="UP001601992"/>
    </source>
</evidence>
<keyword evidence="10" id="KW-1185">Reference proteome</keyword>
<feature type="transmembrane region" description="Helical" evidence="7">
    <location>
        <begin position="143"/>
        <end position="163"/>
    </location>
</feature>